<dbReference type="PANTHER" id="PTHR36443:SF1">
    <property type="entry name" value="BSR5223 PROTEIN"/>
    <property type="match status" value="1"/>
</dbReference>
<dbReference type="EMBL" id="VSSQ01052033">
    <property type="protein sequence ID" value="MPN06141.1"/>
    <property type="molecule type" value="Genomic_DNA"/>
</dbReference>
<dbReference type="PANTHER" id="PTHR36443">
    <property type="entry name" value="BSR5223 PROTEIN"/>
    <property type="match status" value="1"/>
</dbReference>
<dbReference type="Pfam" id="PF11146">
    <property type="entry name" value="DUF2905"/>
    <property type="match status" value="1"/>
</dbReference>
<keyword evidence="1" id="KW-0472">Membrane</keyword>
<keyword evidence="1" id="KW-0812">Transmembrane</keyword>
<feature type="transmembrane region" description="Helical" evidence="1">
    <location>
        <begin position="46"/>
        <end position="68"/>
    </location>
</feature>
<keyword evidence="1" id="KW-1133">Transmembrane helix</keyword>
<organism evidence="2">
    <name type="scientific">bioreactor metagenome</name>
    <dbReference type="NCBI Taxonomy" id="1076179"/>
    <lineage>
        <taxon>unclassified sequences</taxon>
        <taxon>metagenomes</taxon>
        <taxon>ecological metagenomes</taxon>
    </lineage>
</organism>
<protein>
    <recommendedName>
        <fullName evidence="3">DUF2905 domain-containing protein</fullName>
    </recommendedName>
</protein>
<feature type="transmembrane region" description="Helical" evidence="1">
    <location>
        <begin position="7"/>
        <end position="26"/>
    </location>
</feature>
<name>A0A645EVT0_9ZZZZ</name>
<dbReference type="InterPro" id="IPR021320">
    <property type="entry name" value="DUF2905"/>
</dbReference>
<dbReference type="AlphaFoldDB" id="A0A645EVT0"/>
<evidence type="ECO:0000256" key="1">
    <source>
        <dbReference type="SAM" id="Phobius"/>
    </source>
</evidence>
<evidence type="ECO:0008006" key="3">
    <source>
        <dbReference type="Google" id="ProtNLM"/>
    </source>
</evidence>
<gene>
    <name evidence="2" type="ORF">SDC9_153397</name>
</gene>
<reference evidence="2" key="1">
    <citation type="submission" date="2019-08" db="EMBL/GenBank/DDBJ databases">
        <authorList>
            <person name="Kucharzyk K."/>
            <person name="Murdoch R.W."/>
            <person name="Higgins S."/>
            <person name="Loffler F."/>
        </authorList>
    </citation>
    <scope>NUCLEOTIDE SEQUENCE</scope>
</reference>
<evidence type="ECO:0000313" key="2">
    <source>
        <dbReference type="EMBL" id="MPN06141.1"/>
    </source>
</evidence>
<accession>A0A645EVT0</accession>
<comment type="caution">
    <text evidence="2">The sequence shown here is derived from an EMBL/GenBank/DDBJ whole genome shotgun (WGS) entry which is preliminary data.</text>
</comment>
<proteinExistence type="predicted"/>
<sequence>MQELGRILVFIGIALAVAGALMWAGVGKGWLGRLPGDIQWSRGNFSFSFPIVTCLIVSAVLTVLLSLFRK</sequence>